<feature type="domain" description="BZIP" evidence="4">
    <location>
        <begin position="7"/>
        <end position="62"/>
    </location>
</feature>
<reference evidence="5" key="1">
    <citation type="journal article" date="2018" name="Data Brief">
        <title>Genome sequence data from 17 accessions of Ensete ventricosum, a staple food crop for millions in Ethiopia.</title>
        <authorList>
            <person name="Yemataw Z."/>
            <person name="Muzemil S."/>
            <person name="Ambachew D."/>
            <person name="Tripathi L."/>
            <person name="Tesfaye K."/>
            <person name="Chala A."/>
            <person name="Farbos A."/>
            <person name="O'Neill P."/>
            <person name="Moore K."/>
            <person name="Grant M."/>
            <person name="Studholme D.J."/>
        </authorList>
    </citation>
    <scope>NUCLEOTIDE SEQUENCE [LARGE SCALE GENOMIC DNA]</scope>
    <source>
        <tissue evidence="5">Leaf</tissue>
    </source>
</reference>
<proteinExistence type="predicted"/>
<dbReference type="SUPFAM" id="SSF57959">
    <property type="entry name" value="Leucine zipper domain"/>
    <property type="match status" value="1"/>
</dbReference>
<gene>
    <name evidence="5" type="ORF">BHM03_00032177</name>
</gene>
<keyword evidence="1" id="KW-0805">Transcription regulation</keyword>
<evidence type="ECO:0000256" key="3">
    <source>
        <dbReference type="SAM" id="MobiDB-lite"/>
    </source>
</evidence>
<evidence type="ECO:0000313" key="5">
    <source>
        <dbReference type="EMBL" id="RZR74102.1"/>
    </source>
</evidence>
<keyword evidence="2" id="KW-0804">Transcription</keyword>
<feature type="region of interest" description="Disordered" evidence="3">
    <location>
        <begin position="1"/>
        <end position="23"/>
    </location>
</feature>
<name>A0A445MIJ3_ENSVE</name>
<dbReference type="EMBL" id="KV876115">
    <property type="protein sequence ID" value="RZR74102.1"/>
    <property type="molecule type" value="Genomic_DNA"/>
</dbReference>
<dbReference type="InterPro" id="IPR004827">
    <property type="entry name" value="bZIP"/>
</dbReference>
<protein>
    <recommendedName>
        <fullName evidence="4">BZIP domain-containing protein</fullName>
    </recommendedName>
</protein>
<sequence length="69" mass="8336">DDDELTERREQANRESTRRSRIRKKRQYEVSVRMMVVLKNENDVLIARNEILMKMIDNLETRSTRIVVS</sequence>
<evidence type="ECO:0000256" key="1">
    <source>
        <dbReference type="ARBA" id="ARBA00023015"/>
    </source>
</evidence>
<dbReference type="Pfam" id="PF00170">
    <property type="entry name" value="bZIP_1"/>
    <property type="match status" value="1"/>
</dbReference>
<dbReference type="GO" id="GO:0003700">
    <property type="term" value="F:DNA-binding transcription factor activity"/>
    <property type="evidence" value="ECO:0007669"/>
    <property type="project" value="InterPro"/>
</dbReference>
<dbReference type="Proteomes" id="UP000290560">
    <property type="component" value="Unassembled WGS sequence"/>
</dbReference>
<organism evidence="5">
    <name type="scientific">Ensete ventricosum</name>
    <name type="common">Abyssinian banana</name>
    <name type="synonym">Musa ensete</name>
    <dbReference type="NCBI Taxonomy" id="4639"/>
    <lineage>
        <taxon>Eukaryota</taxon>
        <taxon>Viridiplantae</taxon>
        <taxon>Streptophyta</taxon>
        <taxon>Embryophyta</taxon>
        <taxon>Tracheophyta</taxon>
        <taxon>Spermatophyta</taxon>
        <taxon>Magnoliopsida</taxon>
        <taxon>Liliopsida</taxon>
        <taxon>Zingiberales</taxon>
        <taxon>Musaceae</taxon>
        <taxon>Ensete</taxon>
    </lineage>
</organism>
<evidence type="ECO:0000256" key="2">
    <source>
        <dbReference type="ARBA" id="ARBA00023163"/>
    </source>
</evidence>
<evidence type="ECO:0000259" key="4">
    <source>
        <dbReference type="Pfam" id="PF00170"/>
    </source>
</evidence>
<dbReference type="InterPro" id="IPR046347">
    <property type="entry name" value="bZIP_sf"/>
</dbReference>
<dbReference type="Gene3D" id="1.20.5.170">
    <property type="match status" value="1"/>
</dbReference>
<dbReference type="AlphaFoldDB" id="A0A445MIJ3"/>
<accession>A0A445MIJ3</accession>
<feature type="compositionally biased region" description="Basic and acidic residues" evidence="3">
    <location>
        <begin position="1"/>
        <end position="18"/>
    </location>
</feature>
<feature type="non-terminal residue" evidence="5">
    <location>
        <position position="1"/>
    </location>
</feature>